<evidence type="ECO:0000256" key="1">
    <source>
        <dbReference type="SAM" id="SignalP"/>
    </source>
</evidence>
<feature type="signal peptide" evidence="1">
    <location>
        <begin position="1"/>
        <end position="18"/>
    </location>
</feature>
<dbReference type="RefSeq" id="WP_281487300.1">
    <property type="nucleotide sequence ID" value="NZ_JASATX010000001.1"/>
</dbReference>
<accession>A0AAW6T133</accession>
<reference evidence="2 3" key="1">
    <citation type="submission" date="2023-04" db="EMBL/GenBank/DDBJ databases">
        <title>Klugiella caeni sp. nov. isolated from the sludge of biochemical tank.</title>
        <authorList>
            <person name="Geng K."/>
        </authorList>
    </citation>
    <scope>NUCLEOTIDE SEQUENCE [LARGE SCALE GENOMIC DNA]</scope>
    <source>
        <strain evidence="2 3">YN-L-19</strain>
    </source>
</reference>
<sequence>MRAAIVSALAIAVLSSCAASPVAKPQSTSSPQPASPTAEPPAKVAAIVVAPTMLELADAEGRVLKRLSYDLDAVEFTDELVAAIGSAPEVVEWPGQCCHDPRTTYYRWPGFIVGDDHPGHFADDLTTWVDEDGPDVRAMNLAVYVKSASVGELEIRTPSGFRIGDDLDALAAEYGVAYDPAGEWAEIPLEHGAELGPSEVPGELNAYFVVVTRGGETIQLKAPEQLGVGRT</sequence>
<gene>
    <name evidence="2" type="ORF">QF206_00805</name>
</gene>
<protein>
    <submittedName>
        <fullName evidence="2">Uncharacterized protein</fullName>
    </submittedName>
</protein>
<keyword evidence="1" id="KW-0732">Signal</keyword>
<feature type="chain" id="PRO_5043554881" evidence="1">
    <location>
        <begin position="19"/>
        <end position="231"/>
    </location>
</feature>
<comment type="caution">
    <text evidence="2">The sequence shown here is derived from an EMBL/GenBank/DDBJ whole genome shotgun (WGS) entry which is preliminary data.</text>
</comment>
<dbReference type="Proteomes" id="UP001321506">
    <property type="component" value="Unassembled WGS sequence"/>
</dbReference>
<evidence type="ECO:0000313" key="2">
    <source>
        <dbReference type="EMBL" id="MDI2097507.1"/>
    </source>
</evidence>
<dbReference type="EMBL" id="JASATX010000001">
    <property type="protein sequence ID" value="MDI2097507.1"/>
    <property type="molecule type" value="Genomic_DNA"/>
</dbReference>
<dbReference type="AlphaFoldDB" id="A0AAW6T133"/>
<evidence type="ECO:0000313" key="3">
    <source>
        <dbReference type="Proteomes" id="UP001321506"/>
    </source>
</evidence>
<name>A0AAW6T133_9MICO</name>
<organism evidence="2 3">
    <name type="scientific">Ruicaihuangia caeni</name>
    <dbReference type="NCBI Taxonomy" id="3042517"/>
    <lineage>
        <taxon>Bacteria</taxon>
        <taxon>Bacillati</taxon>
        <taxon>Actinomycetota</taxon>
        <taxon>Actinomycetes</taxon>
        <taxon>Micrococcales</taxon>
        <taxon>Microbacteriaceae</taxon>
        <taxon>Ruicaihuangia</taxon>
    </lineage>
</organism>
<keyword evidence="3" id="KW-1185">Reference proteome</keyword>
<proteinExistence type="predicted"/>
<dbReference type="PROSITE" id="PS51257">
    <property type="entry name" value="PROKAR_LIPOPROTEIN"/>
    <property type="match status" value="1"/>
</dbReference>